<keyword evidence="5" id="KW-0418">Kinase</keyword>
<dbReference type="SMART" id="SM00091">
    <property type="entry name" value="PAS"/>
    <property type="match status" value="4"/>
</dbReference>
<dbReference type="InterPro" id="IPR005467">
    <property type="entry name" value="His_kinase_dom"/>
</dbReference>
<dbReference type="SMART" id="SM00388">
    <property type="entry name" value="HisKA"/>
    <property type="match status" value="1"/>
</dbReference>
<dbReference type="PANTHER" id="PTHR43047">
    <property type="entry name" value="TWO-COMPONENT HISTIDINE PROTEIN KINASE"/>
    <property type="match status" value="1"/>
</dbReference>
<evidence type="ECO:0000259" key="9">
    <source>
        <dbReference type="PROSITE" id="PS50110"/>
    </source>
</evidence>
<dbReference type="PANTHER" id="PTHR43047:SF72">
    <property type="entry name" value="OSMOSENSING HISTIDINE PROTEIN KINASE SLN1"/>
    <property type="match status" value="1"/>
</dbReference>
<comment type="catalytic activity">
    <reaction evidence="1">
        <text>ATP + protein L-histidine = ADP + protein N-phospho-L-histidine.</text>
        <dbReference type="EC" id="2.7.13.3"/>
    </reaction>
</comment>
<evidence type="ECO:0000256" key="6">
    <source>
        <dbReference type="PROSITE-ProRule" id="PRU00169"/>
    </source>
</evidence>
<dbReference type="SUPFAM" id="SSF55781">
    <property type="entry name" value="GAF domain-like"/>
    <property type="match status" value="1"/>
</dbReference>
<dbReference type="InterPro" id="IPR003018">
    <property type="entry name" value="GAF"/>
</dbReference>
<dbReference type="PROSITE" id="PS50113">
    <property type="entry name" value="PAC"/>
    <property type="match status" value="2"/>
</dbReference>
<dbReference type="GO" id="GO:0005886">
    <property type="term" value="C:plasma membrane"/>
    <property type="evidence" value="ECO:0007669"/>
    <property type="project" value="TreeGrafter"/>
</dbReference>
<dbReference type="AlphaFoldDB" id="A0A1T4WWM0"/>
<dbReference type="Pfam" id="PF02518">
    <property type="entry name" value="HATPase_c"/>
    <property type="match status" value="1"/>
</dbReference>
<evidence type="ECO:0000259" key="8">
    <source>
        <dbReference type="PROSITE" id="PS50109"/>
    </source>
</evidence>
<evidence type="ECO:0000256" key="2">
    <source>
        <dbReference type="ARBA" id="ARBA00012438"/>
    </source>
</evidence>
<evidence type="ECO:0000256" key="4">
    <source>
        <dbReference type="ARBA" id="ARBA00022679"/>
    </source>
</evidence>
<feature type="domain" description="Histidine kinase" evidence="8">
    <location>
        <begin position="720"/>
        <end position="938"/>
    </location>
</feature>
<dbReference type="InterPro" id="IPR003661">
    <property type="entry name" value="HisK_dim/P_dom"/>
</dbReference>
<evidence type="ECO:0000313" key="13">
    <source>
        <dbReference type="Proteomes" id="UP000190774"/>
    </source>
</evidence>
<protein>
    <recommendedName>
        <fullName evidence="2">histidine kinase</fullName>
        <ecNumber evidence="2">2.7.13.3</ecNumber>
    </recommendedName>
</protein>
<evidence type="ECO:0000256" key="5">
    <source>
        <dbReference type="ARBA" id="ARBA00022777"/>
    </source>
</evidence>
<feature type="domain" description="PAC" evidence="11">
    <location>
        <begin position="649"/>
        <end position="702"/>
    </location>
</feature>
<feature type="domain" description="Response regulatory" evidence="9">
    <location>
        <begin position="966"/>
        <end position="1079"/>
    </location>
</feature>
<feature type="modified residue" description="4-aspartylphosphate" evidence="6">
    <location>
        <position position="1015"/>
    </location>
</feature>
<dbReference type="FunFam" id="3.30.565.10:FF:000006">
    <property type="entry name" value="Sensor histidine kinase WalK"/>
    <property type="match status" value="1"/>
</dbReference>
<dbReference type="OrthoDB" id="9772100at2"/>
<keyword evidence="3 6" id="KW-0597">Phosphoprotein</keyword>
<dbReference type="RefSeq" id="WP_078811997.1">
    <property type="nucleotide sequence ID" value="NZ_FUYE01000002.1"/>
</dbReference>
<evidence type="ECO:0000256" key="7">
    <source>
        <dbReference type="SAM" id="Coils"/>
    </source>
</evidence>
<dbReference type="Gene3D" id="3.30.450.40">
    <property type="match status" value="1"/>
</dbReference>
<dbReference type="Proteomes" id="UP000190774">
    <property type="component" value="Unassembled WGS sequence"/>
</dbReference>
<dbReference type="SUPFAM" id="SSF55874">
    <property type="entry name" value="ATPase domain of HSP90 chaperone/DNA topoisomerase II/histidine kinase"/>
    <property type="match status" value="1"/>
</dbReference>
<dbReference type="InterPro" id="IPR001610">
    <property type="entry name" value="PAC"/>
</dbReference>
<dbReference type="Pfam" id="PF00072">
    <property type="entry name" value="Response_reg"/>
    <property type="match status" value="1"/>
</dbReference>
<dbReference type="InterPro" id="IPR000700">
    <property type="entry name" value="PAS-assoc_C"/>
</dbReference>
<dbReference type="SUPFAM" id="SSF47384">
    <property type="entry name" value="Homodimeric domain of signal transducing histidine kinase"/>
    <property type="match status" value="1"/>
</dbReference>
<dbReference type="NCBIfam" id="TIGR00229">
    <property type="entry name" value="sensory_box"/>
    <property type="match status" value="1"/>
</dbReference>
<dbReference type="SUPFAM" id="SSF52172">
    <property type="entry name" value="CheY-like"/>
    <property type="match status" value="1"/>
</dbReference>
<keyword evidence="4" id="KW-0808">Transferase</keyword>
<dbReference type="EC" id="2.7.13.3" evidence="2"/>
<sequence>METSSSGPASTFVPILPGDGDERVLHILECITDGLYCFDADWRFTFINETGKRILSMNGVNADGLIGQSYWDEFPETRQTLIGQEFQRAVAEQISVEFETFYPPWNRWFSIRAYPIRSGGLAVYFQEITQAKEAERALRESEERYRTLFNSIDDGFCVIEMVWDKHGQPQDYLFQEINPAFETHTGLKDAVGKTMKELNPVHEAHWFEIYGKVAREQKPLRFSQSSESLKRQFDLYAFPIGLPQKSQVAVIFKDVTNRHQAEFEVNRLDQEKRARVAELETLLDVLPIGIAIANDPECRNIRINKVFSSILEVPQGANASKTAPEGEAPTNFRVTDDWGNEIPNEKLPMQVAAREGIAVRDCEINVVHADGREVRLLESIAPLFDEDGKPRGSIGAFVDITERRKQEKRQSFLVELDDAVRPLGDAEEIVAISARLLGEYLQVNRCAYADIGEDQDTMSITGDYTRGVPSIVGRFTFTQFGEEVLRLMRADQPYVVEDVEVLPLSEAELAVYHETQIRAVICVPLHKEGRFVGAMAVHMTTARQWTEDEVSLVQLVANRCWEALQRAQITRVLQESEERFRQIADIMPQVVWLANPDGYVSYYNRRWYELSGRPDGEVGSISWLAVMHPEDIEHSIDRWAHSVRTGEDYQTRYRWRDQATGAYRWYLGRGVPLRDERGEVIRWYGTSTDIDDVVRAEELAREAKAEAERANRAKDEFLAVLSHELRTPLTPVLMAAEDLCEDPALPSHVHDTLYMMRRNIMMEARLIDDLLDLTRIIHGKLALRLQKTDAHSLIALALEIVRDEAQAKGLVIEVKLLAQHAWLECDPSRLQQVFWNLLKNAVKFTPARGRISIVSRNEGERLLVEVTDDGIGIAPETLQKIFLPFEQAGLANDHRFGGLGLGLAISKAIVDMHGGGIFAESAGQDCGATFRVELPVVSFDGDFSRDSDPSQDTSKDNRSSDSLPLRLLLVEDHEPTLTVLARLLRRAGHHVDTASLVADAERLAKGSVYDLVVSDIGLPDGTGIDLMRRLRDRHGLRGIALTGYGMEEDQRLAYEAGFVNHLTKPVDFAQLRRVLAEAVR</sequence>
<dbReference type="Pfam" id="PF08448">
    <property type="entry name" value="PAS_4"/>
    <property type="match status" value="2"/>
</dbReference>
<keyword evidence="13" id="KW-1185">Reference proteome</keyword>
<feature type="domain" description="PAC" evidence="11">
    <location>
        <begin position="360"/>
        <end position="412"/>
    </location>
</feature>
<dbReference type="PROSITE" id="PS50112">
    <property type="entry name" value="PAS"/>
    <property type="match status" value="1"/>
</dbReference>
<dbReference type="InterPro" id="IPR029016">
    <property type="entry name" value="GAF-like_dom_sf"/>
</dbReference>
<feature type="coiled-coil region" evidence="7">
    <location>
        <begin position="693"/>
        <end position="720"/>
    </location>
</feature>
<dbReference type="Gene3D" id="1.10.287.130">
    <property type="match status" value="1"/>
</dbReference>
<dbReference type="STRING" id="48467.SAMN02745166_00792"/>
<dbReference type="InterPro" id="IPR013656">
    <property type="entry name" value="PAS_4"/>
</dbReference>
<evidence type="ECO:0000256" key="3">
    <source>
        <dbReference type="ARBA" id="ARBA00022553"/>
    </source>
</evidence>
<dbReference type="SMART" id="SM00065">
    <property type="entry name" value="GAF"/>
    <property type="match status" value="1"/>
</dbReference>
<evidence type="ECO:0000259" key="10">
    <source>
        <dbReference type="PROSITE" id="PS50112"/>
    </source>
</evidence>
<dbReference type="CDD" id="cd00130">
    <property type="entry name" value="PAS"/>
    <property type="match status" value="2"/>
</dbReference>
<dbReference type="InterPro" id="IPR001789">
    <property type="entry name" value="Sig_transdc_resp-reg_receiver"/>
</dbReference>
<dbReference type="Pfam" id="PF13188">
    <property type="entry name" value="PAS_8"/>
    <property type="match status" value="1"/>
</dbReference>
<name>A0A1T4WWM0_9BACT</name>
<dbReference type="InterPro" id="IPR036097">
    <property type="entry name" value="HisK_dim/P_sf"/>
</dbReference>
<dbReference type="Pfam" id="PF00512">
    <property type="entry name" value="HisKA"/>
    <property type="match status" value="1"/>
</dbReference>
<dbReference type="Pfam" id="PF08447">
    <property type="entry name" value="PAS_3"/>
    <property type="match status" value="1"/>
</dbReference>
<gene>
    <name evidence="12" type="ORF">SAMN02745166_00792</name>
</gene>
<dbReference type="EMBL" id="FUYE01000002">
    <property type="protein sequence ID" value="SKA81694.1"/>
    <property type="molecule type" value="Genomic_DNA"/>
</dbReference>
<dbReference type="Gene3D" id="3.40.50.2300">
    <property type="match status" value="1"/>
</dbReference>
<dbReference type="CDD" id="cd00082">
    <property type="entry name" value="HisKA"/>
    <property type="match status" value="1"/>
</dbReference>
<dbReference type="InterPro" id="IPR003594">
    <property type="entry name" value="HATPase_dom"/>
</dbReference>
<dbReference type="InterPro" id="IPR011006">
    <property type="entry name" value="CheY-like_superfamily"/>
</dbReference>
<dbReference type="GO" id="GO:0000155">
    <property type="term" value="F:phosphorelay sensor kinase activity"/>
    <property type="evidence" value="ECO:0007669"/>
    <property type="project" value="InterPro"/>
</dbReference>
<dbReference type="Pfam" id="PF01590">
    <property type="entry name" value="GAF"/>
    <property type="match status" value="1"/>
</dbReference>
<evidence type="ECO:0000256" key="1">
    <source>
        <dbReference type="ARBA" id="ARBA00000085"/>
    </source>
</evidence>
<dbReference type="Gene3D" id="3.30.565.10">
    <property type="entry name" value="Histidine kinase-like ATPase, C-terminal domain"/>
    <property type="match status" value="1"/>
</dbReference>
<dbReference type="InterPro" id="IPR036890">
    <property type="entry name" value="HATPase_C_sf"/>
</dbReference>
<evidence type="ECO:0000313" key="12">
    <source>
        <dbReference type="EMBL" id="SKA81694.1"/>
    </source>
</evidence>
<reference evidence="13" key="1">
    <citation type="submission" date="2017-02" db="EMBL/GenBank/DDBJ databases">
        <authorList>
            <person name="Varghese N."/>
            <person name="Submissions S."/>
        </authorList>
    </citation>
    <scope>NUCLEOTIDE SEQUENCE [LARGE SCALE GENOMIC DNA]</scope>
    <source>
        <strain evidence="13">ATCC 700200</strain>
    </source>
</reference>
<dbReference type="Gene3D" id="3.30.450.20">
    <property type="entry name" value="PAS domain"/>
    <property type="match status" value="4"/>
</dbReference>
<evidence type="ECO:0000259" key="11">
    <source>
        <dbReference type="PROSITE" id="PS50113"/>
    </source>
</evidence>
<dbReference type="FunFam" id="3.30.450.20:FF:000099">
    <property type="entry name" value="Sensory box sensor histidine kinase"/>
    <property type="match status" value="1"/>
</dbReference>
<dbReference type="SMART" id="SM00387">
    <property type="entry name" value="HATPase_c"/>
    <property type="match status" value="1"/>
</dbReference>
<dbReference type="InterPro" id="IPR004358">
    <property type="entry name" value="Sig_transdc_His_kin-like_C"/>
</dbReference>
<keyword evidence="7" id="KW-0175">Coiled coil</keyword>
<accession>A0A1T4WWM0</accession>
<dbReference type="InterPro" id="IPR035965">
    <property type="entry name" value="PAS-like_dom_sf"/>
</dbReference>
<dbReference type="PROSITE" id="PS50110">
    <property type="entry name" value="RESPONSE_REGULATORY"/>
    <property type="match status" value="1"/>
</dbReference>
<dbReference type="SUPFAM" id="SSF55785">
    <property type="entry name" value="PYP-like sensor domain (PAS domain)"/>
    <property type="match status" value="4"/>
</dbReference>
<organism evidence="12 13">
    <name type="scientific">Prosthecobacter debontii</name>
    <dbReference type="NCBI Taxonomy" id="48467"/>
    <lineage>
        <taxon>Bacteria</taxon>
        <taxon>Pseudomonadati</taxon>
        <taxon>Verrucomicrobiota</taxon>
        <taxon>Verrucomicrobiia</taxon>
        <taxon>Verrucomicrobiales</taxon>
        <taxon>Verrucomicrobiaceae</taxon>
        <taxon>Prosthecobacter</taxon>
    </lineage>
</organism>
<dbReference type="PROSITE" id="PS50109">
    <property type="entry name" value="HIS_KIN"/>
    <property type="match status" value="1"/>
</dbReference>
<dbReference type="SMART" id="SM00086">
    <property type="entry name" value="PAC"/>
    <property type="match status" value="2"/>
</dbReference>
<dbReference type="PRINTS" id="PR00344">
    <property type="entry name" value="BCTRLSENSOR"/>
</dbReference>
<dbReference type="GO" id="GO:0009927">
    <property type="term" value="F:histidine phosphotransfer kinase activity"/>
    <property type="evidence" value="ECO:0007669"/>
    <property type="project" value="TreeGrafter"/>
</dbReference>
<feature type="domain" description="PAS" evidence="10">
    <location>
        <begin position="576"/>
        <end position="646"/>
    </location>
</feature>
<proteinExistence type="predicted"/>
<feature type="coiled-coil region" evidence="7">
    <location>
        <begin position="124"/>
        <end position="151"/>
    </location>
</feature>
<dbReference type="InterPro" id="IPR013655">
    <property type="entry name" value="PAS_fold_3"/>
</dbReference>
<dbReference type="InterPro" id="IPR000014">
    <property type="entry name" value="PAS"/>
</dbReference>
<dbReference type="SMART" id="SM00448">
    <property type="entry name" value="REC"/>
    <property type="match status" value="1"/>
</dbReference>